<proteinExistence type="predicted"/>
<keyword evidence="1" id="KW-1133">Transmembrane helix</keyword>
<name>A0A0B1SS82_OESDE</name>
<dbReference type="OrthoDB" id="5982228at2759"/>
<dbReference type="AlphaFoldDB" id="A0A0B1SS82"/>
<dbReference type="GO" id="GO:0015179">
    <property type="term" value="F:L-amino acid transmembrane transporter activity"/>
    <property type="evidence" value="ECO:0007669"/>
    <property type="project" value="TreeGrafter"/>
</dbReference>
<keyword evidence="3" id="KW-1185">Reference proteome</keyword>
<evidence type="ECO:0000313" key="2">
    <source>
        <dbReference type="EMBL" id="KHJ86746.1"/>
    </source>
</evidence>
<reference evidence="2 3" key="1">
    <citation type="submission" date="2014-03" db="EMBL/GenBank/DDBJ databases">
        <title>Draft genome of the hookworm Oesophagostomum dentatum.</title>
        <authorList>
            <person name="Mitreva M."/>
        </authorList>
    </citation>
    <scope>NUCLEOTIDE SEQUENCE [LARGE SCALE GENOMIC DNA]</scope>
    <source>
        <strain evidence="2 3">OD-Hann</strain>
    </source>
</reference>
<feature type="transmembrane region" description="Helical" evidence="1">
    <location>
        <begin position="81"/>
        <end position="103"/>
    </location>
</feature>
<sequence>MYAAARQGHLPTCFSCVNTETESPRVAVLAQTILAIAISFVGDLDALIGYVMFGFWAQRIFTLVALLIIRHNRIPVHAEAVRVPLCIYAFLAITIALVVIPIFQEFSVTALAIAICLVGFIMYFVFVHPQKLPSWMYRVNHHRRRVSQKRILCQIFTLMRKTSCCVATAVQQASNFCMWIPQCTLAGGSDCGRVVDTRRNCITLPLPVLTLYCSSSGCCSSVVTGPSQYLRLGYIEI</sequence>
<dbReference type="PANTHER" id="PTHR11785">
    <property type="entry name" value="AMINO ACID TRANSPORTER"/>
    <property type="match status" value="1"/>
</dbReference>
<evidence type="ECO:0000313" key="3">
    <source>
        <dbReference type="Proteomes" id="UP000053660"/>
    </source>
</evidence>
<organism evidence="2 3">
    <name type="scientific">Oesophagostomum dentatum</name>
    <name type="common">Nodular worm</name>
    <dbReference type="NCBI Taxonomy" id="61180"/>
    <lineage>
        <taxon>Eukaryota</taxon>
        <taxon>Metazoa</taxon>
        <taxon>Ecdysozoa</taxon>
        <taxon>Nematoda</taxon>
        <taxon>Chromadorea</taxon>
        <taxon>Rhabditida</taxon>
        <taxon>Rhabditina</taxon>
        <taxon>Rhabditomorpha</taxon>
        <taxon>Strongyloidea</taxon>
        <taxon>Strongylidae</taxon>
        <taxon>Oesophagostomum</taxon>
    </lineage>
</organism>
<dbReference type="Proteomes" id="UP000053660">
    <property type="component" value="Unassembled WGS sequence"/>
</dbReference>
<accession>A0A0B1SS82</accession>
<feature type="transmembrane region" description="Helical" evidence="1">
    <location>
        <begin position="47"/>
        <end position="69"/>
    </location>
</feature>
<keyword evidence="1" id="KW-0812">Transmembrane</keyword>
<protein>
    <submittedName>
        <fullName evidence="2">Uncharacterized protein</fullName>
    </submittedName>
</protein>
<keyword evidence="1" id="KW-0472">Membrane</keyword>
<dbReference type="Gene3D" id="1.20.1740.10">
    <property type="entry name" value="Amino acid/polyamine transporter I"/>
    <property type="match status" value="1"/>
</dbReference>
<dbReference type="EMBL" id="KN559518">
    <property type="protein sequence ID" value="KHJ86746.1"/>
    <property type="molecule type" value="Genomic_DNA"/>
</dbReference>
<dbReference type="InterPro" id="IPR050598">
    <property type="entry name" value="AminoAcid_Transporter"/>
</dbReference>
<gene>
    <name evidence="2" type="ORF">OESDEN_13494</name>
</gene>
<evidence type="ECO:0000256" key="1">
    <source>
        <dbReference type="SAM" id="Phobius"/>
    </source>
</evidence>
<dbReference type="PANTHER" id="PTHR11785:SF302">
    <property type="entry name" value="AMINO ACID TRANSPORTER"/>
    <property type="match status" value="1"/>
</dbReference>
<feature type="transmembrane region" description="Helical" evidence="1">
    <location>
        <begin position="109"/>
        <end position="128"/>
    </location>
</feature>